<keyword evidence="17" id="KW-1185">Reference proteome</keyword>
<dbReference type="Gene3D" id="2.40.50.40">
    <property type="match status" value="2"/>
</dbReference>
<dbReference type="GO" id="GO:0042393">
    <property type="term" value="F:histone binding"/>
    <property type="evidence" value="ECO:0007669"/>
    <property type="project" value="TreeGrafter"/>
</dbReference>
<dbReference type="InterPro" id="IPR041150">
    <property type="entry name" value="Cdh1_DBD"/>
</dbReference>
<dbReference type="FunFam" id="3.40.50.10810:FF:000007">
    <property type="entry name" value="Chromodomain-helicase-DNA-binding protein 2 isoform 1"/>
    <property type="match status" value="1"/>
</dbReference>
<dbReference type="Gene3D" id="6.10.140.1440">
    <property type="match status" value="1"/>
</dbReference>
<evidence type="ECO:0000256" key="5">
    <source>
        <dbReference type="ARBA" id="ARBA00022801"/>
    </source>
</evidence>
<evidence type="ECO:0000313" key="17">
    <source>
        <dbReference type="Proteomes" id="UP001306508"/>
    </source>
</evidence>
<feature type="domain" description="Chromo" evidence="13">
    <location>
        <begin position="311"/>
        <end position="376"/>
    </location>
</feature>
<dbReference type="InterPro" id="IPR000330">
    <property type="entry name" value="SNF2_N"/>
</dbReference>
<dbReference type="GO" id="GO:0005524">
    <property type="term" value="F:ATP binding"/>
    <property type="evidence" value="ECO:0007669"/>
    <property type="project" value="UniProtKB-KW"/>
</dbReference>
<gene>
    <name evidence="16" type="ORF">RI543_001313</name>
</gene>
<evidence type="ECO:0000256" key="9">
    <source>
        <dbReference type="ARBA" id="ARBA00023163"/>
    </source>
</evidence>
<evidence type="ECO:0000259" key="13">
    <source>
        <dbReference type="PROSITE" id="PS50013"/>
    </source>
</evidence>
<feature type="coiled-coil region" evidence="11">
    <location>
        <begin position="1098"/>
        <end position="1132"/>
    </location>
</feature>
<evidence type="ECO:0000256" key="2">
    <source>
        <dbReference type="ARBA" id="ARBA00007025"/>
    </source>
</evidence>
<dbReference type="Gene3D" id="3.40.50.10810">
    <property type="entry name" value="Tandem AAA-ATPase domain"/>
    <property type="match status" value="1"/>
</dbReference>
<dbReference type="Pfam" id="PF13907">
    <property type="entry name" value="CHD1-like_C"/>
    <property type="match status" value="1"/>
</dbReference>
<dbReference type="Gene3D" id="1.10.10.60">
    <property type="entry name" value="Homeodomain-like"/>
    <property type="match status" value="1"/>
</dbReference>
<feature type="domain" description="Helicase ATP-binding" evidence="14">
    <location>
        <begin position="415"/>
        <end position="589"/>
    </location>
</feature>
<keyword evidence="8" id="KW-0238">DNA-binding</keyword>
<dbReference type="Pfam" id="PF23588">
    <property type="entry name" value="HTH_CHD1_Hrp3"/>
    <property type="match status" value="1"/>
</dbReference>
<dbReference type="PROSITE" id="PS50013">
    <property type="entry name" value="CHROMO_2"/>
    <property type="match status" value="2"/>
</dbReference>
<feature type="compositionally biased region" description="Acidic residues" evidence="12">
    <location>
        <begin position="175"/>
        <end position="187"/>
    </location>
</feature>
<evidence type="ECO:0000256" key="3">
    <source>
        <dbReference type="ARBA" id="ARBA00022737"/>
    </source>
</evidence>
<keyword evidence="7" id="KW-0805">Transcription regulation</keyword>
<dbReference type="SMART" id="SM00298">
    <property type="entry name" value="CHROMO"/>
    <property type="match status" value="2"/>
</dbReference>
<keyword evidence="3" id="KW-0677">Repeat</keyword>
<evidence type="ECO:0000256" key="10">
    <source>
        <dbReference type="ARBA" id="ARBA00023242"/>
    </source>
</evidence>
<dbReference type="Pfam" id="PF00385">
    <property type="entry name" value="Chromo"/>
    <property type="match status" value="2"/>
</dbReference>
<feature type="region of interest" description="Disordered" evidence="12">
    <location>
        <begin position="175"/>
        <end position="201"/>
    </location>
</feature>
<dbReference type="CDD" id="cd17993">
    <property type="entry name" value="DEXHc_CHD1_2"/>
    <property type="match status" value="1"/>
</dbReference>
<dbReference type="PANTHER" id="PTHR45623:SF14">
    <property type="entry name" value="CHROMODOMAIN-HELICASE-DNA-BINDING PROTEIN 1"/>
    <property type="match status" value="1"/>
</dbReference>
<dbReference type="InterPro" id="IPR027417">
    <property type="entry name" value="P-loop_NTPase"/>
</dbReference>
<dbReference type="GO" id="GO:0005634">
    <property type="term" value="C:nucleus"/>
    <property type="evidence" value="ECO:0007669"/>
    <property type="project" value="UniProtKB-SubCell"/>
</dbReference>
<feature type="compositionally biased region" description="Acidic residues" evidence="12">
    <location>
        <begin position="58"/>
        <end position="101"/>
    </location>
</feature>
<evidence type="ECO:0000256" key="4">
    <source>
        <dbReference type="ARBA" id="ARBA00022741"/>
    </source>
</evidence>
<dbReference type="InterPro" id="IPR016197">
    <property type="entry name" value="Chromo-like_dom_sf"/>
</dbReference>
<dbReference type="SUPFAM" id="SSF46689">
    <property type="entry name" value="Homeodomain-like"/>
    <property type="match status" value="1"/>
</dbReference>
<proteinExistence type="inferred from homology"/>
<organism evidence="16 17">
    <name type="scientific">Arxiozyma heterogenica</name>
    <dbReference type="NCBI Taxonomy" id="278026"/>
    <lineage>
        <taxon>Eukaryota</taxon>
        <taxon>Fungi</taxon>
        <taxon>Dikarya</taxon>
        <taxon>Ascomycota</taxon>
        <taxon>Saccharomycotina</taxon>
        <taxon>Saccharomycetes</taxon>
        <taxon>Saccharomycetales</taxon>
        <taxon>Saccharomycetaceae</taxon>
        <taxon>Arxiozyma</taxon>
    </lineage>
</organism>
<comment type="similarity">
    <text evidence="2">Belongs to the SNF2/RAD54 helicase family.</text>
</comment>
<evidence type="ECO:0000256" key="8">
    <source>
        <dbReference type="ARBA" id="ARBA00023125"/>
    </source>
</evidence>
<dbReference type="Pfam" id="PF00271">
    <property type="entry name" value="Helicase_C"/>
    <property type="match status" value="1"/>
</dbReference>
<feature type="compositionally biased region" description="Acidic residues" evidence="12">
    <location>
        <begin position="1011"/>
        <end position="1020"/>
    </location>
</feature>
<protein>
    <recommendedName>
        <fullName evidence="18">Chromo domain-containing protein 1</fullName>
    </recommendedName>
</protein>
<evidence type="ECO:0000259" key="14">
    <source>
        <dbReference type="PROSITE" id="PS51192"/>
    </source>
</evidence>
<evidence type="ECO:0000256" key="11">
    <source>
        <dbReference type="SAM" id="Coils"/>
    </source>
</evidence>
<dbReference type="FunFam" id="2.40.50.40:FF:000038">
    <property type="entry name" value="Chromo domain-containing protein 1"/>
    <property type="match status" value="1"/>
</dbReference>
<dbReference type="InterPro" id="IPR023780">
    <property type="entry name" value="Chromo_domain"/>
</dbReference>
<evidence type="ECO:0008006" key="18">
    <source>
        <dbReference type="Google" id="ProtNLM"/>
    </source>
</evidence>
<feature type="compositionally biased region" description="Basic residues" evidence="12">
    <location>
        <begin position="107"/>
        <end position="123"/>
    </location>
</feature>
<dbReference type="SUPFAM" id="SSF54160">
    <property type="entry name" value="Chromo domain-like"/>
    <property type="match status" value="2"/>
</dbReference>
<dbReference type="InterPro" id="IPR023779">
    <property type="entry name" value="Chromodomain_CS"/>
</dbReference>
<accession>A0AAN7W4U5</accession>
<evidence type="ECO:0000256" key="6">
    <source>
        <dbReference type="ARBA" id="ARBA00022840"/>
    </source>
</evidence>
<dbReference type="GO" id="GO:0000123">
    <property type="term" value="C:histone acetyltransferase complex"/>
    <property type="evidence" value="ECO:0007669"/>
    <property type="project" value="UniProtKB-ARBA"/>
</dbReference>
<dbReference type="PROSITE" id="PS00598">
    <property type="entry name" value="CHROMO_1"/>
    <property type="match status" value="1"/>
</dbReference>
<keyword evidence="9" id="KW-0804">Transcription</keyword>
<feature type="domain" description="Helicase C-terminal" evidence="15">
    <location>
        <begin position="726"/>
        <end position="887"/>
    </location>
</feature>
<dbReference type="InterPro" id="IPR001650">
    <property type="entry name" value="Helicase_C-like"/>
</dbReference>
<dbReference type="PROSITE" id="PS51194">
    <property type="entry name" value="HELICASE_CTER"/>
    <property type="match status" value="1"/>
</dbReference>
<dbReference type="Gene3D" id="3.40.50.300">
    <property type="entry name" value="P-loop containing nucleotide triphosphate hydrolases"/>
    <property type="match status" value="1"/>
</dbReference>
<dbReference type="InterPro" id="IPR009057">
    <property type="entry name" value="Homeodomain-like_sf"/>
</dbReference>
<dbReference type="GO" id="GO:0003682">
    <property type="term" value="F:chromatin binding"/>
    <property type="evidence" value="ECO:0007669"/>
    <property type="project" value="TreeGrafter"/>
</dbReference>
<name>A0AAN7W4U5_9SACH</name>
<dbReference type="InterPro" id="IPR056302">
    <property type="entry name" value="CHD1-2/Hrp3_HTH"/>
</dbReference>
<dbReference type="SMART" id="SM00490">
    <property type="entry name" value="HELICc"/>
    <property type="match status" value="1"/>
</dbReference>
<dbReference type="GO" id="GO:0140658">
    <property type="term" value="F:ATP-dependent chromatin remodeler activity"/>
    <property type="evidence" value="ECO:0007669"/>
    <property type="project" value="TreeGrafter"/>
</dbReference>
<evidence type="ECO:0000256" key="7">
    <source>
        <dbReference type="ARBA" id="ARBA00023015"/>
    </source>
</evidence>
<dbReference type="InterPro" id="IPR000953">
    <property type="entry name" value="Chromo/chromo_shadow_dom"/>
</dbReference>
<feature type="compositionally biased region" description="Polar residues" evidence="12">
    <location>
        <begin position="1307"/>
        <end position="1322"/>
    </location>
</feature>
<dbReference type="SMART" id="SM00487">
    <property type="entry name" value="DEXDc"/>
    <property type="match status" value="1"/>
</dbReference>
<dbReference type="InterPro" id="IPR014001">
    <property type="entry name" value="Helicase_ATP-bd"/>
</dbReference>
<dbReference type="SMART" id="SM01176">
    <property type="entry name" value="DUF4208"/>
    <property type="match status" value="1"/>
</dbReference>
<feature type="compositionally biased region" description="Basic and acidic residues" evidence="12">
    <location>
        <begin position="125"/>
        <end position="138"/>
    </location>
</feature>
<dbReference type="InterPro" id="IPR049730">
    <property type="entry name" value="SNF2/RAD54-like_C"/>
</dbReference>
<dbReference type="SUPFAM" id="SSF52540">
    <property type="entry name" value="P-loop containing nucleoside triphosphate hydrolases"/>
    <property type="match status" value="2"/>
</dbReference>
<evidence type="ECO:0000259" key="15">
    <source>
        <dbReference type="PROSITE" id="PS51194"/>
    </source>
</evidence>
<feature type="region of interest" description="Disordered" evidence="12">
    <location>
        <begin position="51"/>
        <end position="138"/>
    </location>
</feature>
<dbReference type="Pfam" id="PF00176">
    <property type="entry name" value="SNF2-rel_dom"/>
    <property type="match status" value="1"/>
</dbReference>
<reference evidence="17" key="1">
    <citation type="submission" date="2023-07" db="EMBL/GenBank/DDBJ databases">
        <title>A draft genome of Kazachstania heterogenica Y-27499.</title>
        <authorList>
            <person name="Donic C."/>
            <person name="Kralova J.S."/>
            <person name="Fidel L."/>
            <person name="Ben-Dor S."/>
            <person name="Jung S."/>
        </authorList>
    </citation>
    <scope>NUCLEOTIDE SEQUENCE [LARGE SCALE GENOMIC DNA]</scope>
    <source>
        <strain evidence="17">Y27499</strain>
    </source>
</reference>
<dbReference type="Proteomes" id="UP001306508">
    <property type="component" value="Unassembled WGS sequence"/>
</dbReference>
<evidence type="ECO:0000256" key="12">
    <source>
        <dbReference type="SAM" id="MobiDB-lite"/>
    </source>
</evidence>
<feature type="region of interest" description="Disordered" evidence="12">
    <location>
        <begin position="1000"/>
        <end position="1031"/>
    </location>
</feature>
<dbReference type="FunFam" id="3.40.50.300:FF:000130">
    <property type="entry name" value="Chromodomain-helicase-DNA-binding protein 2 isoform 1"/>
    <property type="match status" value="1"/>
</dbReference>
<dbReference type="GO" id="GO:0003677">
    <property type="term" value="F:DNA binding"/>
    <property type="evidence" value="ECO:0007669"/>
    <property type="project" value="UniProtKB-KW"/>
</dbReference>
<dbReference type="InterPro" id="IPR038718">
    <property type="entry name" value="SNF2-like_sf"/>
</dbReference>
<keyword evidence="11" id="KW-0175">Coiled coil</keyword>
<dbReference type="EMBL" id="JAWIZZ010000037">
    <property type="protein sequence ID" value="KAK5781266.1"/>
    <property type="molecule type" value="Genomic_DNA"/>
</dbReference>
<dbReference type="GO" id="GO:0016887">
    <property type="term" value="F:ATP hydrolysis activity"/>
    <property type="evidence" value="ECO:0007669"/>
    <property type="project" value="TreeGrafter"/>
</dbReference>
<evidence type="ECO:0000313" key="16">
    <source>
        <dbReference type="EMBL" id="KAK5781266.1"/>
    </source>
</evidence>
<evidence type="ECO:0000256" key="1">
    <source>
        <dbReference type="ARBA" id="ARBA00004123"/>
    </source>
</evidence>
<keyword evidence="6" id="KW-0067">ATP-binding</keyword>
<keyword evidence="5" id="KW-0378">Hydrolase</keyword>
<dbReference type="InterPro" id="IPR025260">
    <property type="entry name" value="CHD1-like_C"/>
</dbReference>
<dbReference type="PANTHER" id="PTHR45623">
    <property type="entry name" value="CHROMODOMAIN-HELICASE-DNA-BINDING PROTEIN 3-RELATED-RELATED"/>
    <property type="match status" value="1"/>
</dbReference>
<keyword evidence="10" id="KW-0539">Nucleus</keyword>
<sequence>MGTTAIDSDFENDILKNPELYGLRRSHRRTAVHHYTFNDDDDDDVTIGRRRRKKTTDVEDSNDDNDYDNESDLYEDEDLMNEDEEDVNEDDFIVDDDDIDYYETNTRKKNRKNVSAKKARNNKKVSNEHKISNEDKELKRLPTRFSARNNNKTVNYNVDISDDDDLLESEYDSFDETGADDENLDSDNYDRDQSMTPASQTQELHSIDMVIDHRMKQGQYHPDNIIPDLNQCKKWYEFLIKWADQSHLHNTWESYESLGPKMRGLKRLDNYCKQYIIQDKEIRMDPYLTREDLELMDMDRERRLDEFEEYSIPERIISSQRVSTDNGNNELQYLVKWRRLNYDEATWENANDIVKLSPEEVKNFQQRSNSKILPQYSSNYNNSNRPKFEKLDSQPSYIKGGELRDFQLTGINWMAFLWSKNDNGILADEMGLGKTVQTVSFISWLIYSRRQNGPHLIVVPLSTMPAWQETFAKWAPDLNCICYMGNQKSREIIRDYEFYTNPQVKGKKFIKFNVLMTTYEYILKDREQLGSIKWQYLAVDEAHRLKNSESSLYESLNSFKVNNRLLITGTPLQNNIKELAALINFLMPGRFTIDQEIDFENQDKKQEEYIRDLHTRLQPFILRRLKKDVEKSLPSKTERILRVELSDIQTEYYKNILTKNYSALTAGAKGGHFSLLNIMNELKKASNHPYLFDNAEERVLEKFGGGTMSRENILRGLIMSSGKMVLLDQLLTRLKKDGHRVLIFSQMVRMLDILGDYLSIKGINFQRLDGTVPSAQRRIAIDHFNAPGSNDDVFLLSTRAGGLGINLMTADTVIIFDSDWNPQADLQAMARAHRIGQKNHVMVYRLVSKDTVEEEVLERARKKMILEYAIISLGVTDGKKYTKKNEPSAGELSEILKFGAGNMFAAKDNQKKLEDLNLDDVLNHAEDHVTTPDLGESHLGGEEFLKQFEVTDYKADVDWDDIIPEEDLKKFQDEEIRRKDEEYVKEQLNMMNRRNNALRRIKNSVNGESNTADDSDISGSDDERRSRSRRRARANDLNAIGDNEIRALYKADLKYGDLSDLFESLIADGTLPVRSIDKYQEIYSEMLSVAQDVVSTEEKKRNTILENLEKEAAEYRNKIKSGEIDISKQEKDNPLSRLSSKRREKKVAFFEYMGVKSLNAETFVNRAQDLKTLKDYISKHFKEDPLKFTLDNKKHPKPVQNWSCSWNKEDDEKLLVGVYKYGYGSWSQIRDDPFLGLSDKIFLNDSQIVVKNKTKETEKPLDSKESSAVLVKRGKGITGSSKKVPGGIHLGRRIDYLITLLKDSMSTNNIIPSNDESTNTYHNTSPVANSSNTTSTSNSSNTTGNTPTAITTPTTNTATGASSTDISPNTISSITTSASNINTNKANSDLPTGPKRKRARKSTNKNKDDHADVNTSTSPSIKKLKPLPKGPALAMKQQSRSNSSTSINTISSNTTTNTNNIVHEKEYDSMDEDDCRHTMSAIRVSLKRLRRGGKGLDRKEWAQILKTELTNIGNHIESEKNKSSHGTSPDKFKKHLWSYASNFWPASVKSSKLMAMYDKICAANK</sequence>
<keyword evidence="4" id="KW-0547">Nucleotide-binding</keyword>
<dbReference type="PROSITE" id="PS51192">
    <property type="entry name" value="HELICASE_ATP_BIND_1"/>
    <property type="match status" value="1"/>
</dbReference>
<feature type="domain" description="Chromo" evidence="13">
    <location>
        <begin position="220"/>
        <end position="283"/>
    </location>
</feature>
<dbReference type="CDD" id="cd18793">
    <property type="entry name" value="SF2_C_SNF"/>
    <property type="match status" value="1"/>
</dbReference>
<feature type="compositionally biased region" description="Basic residues" evidence="12">
    <location>
        <begin position="1394"/>
        <end position="1404"/>
    </location>
</feature>
<feature type="compositionally biased region" description="Low complexity" evidence="12">
    <location>
        <begin position="1323"/>
        <end position="1388"/>
    </location>
</feature>
<dbReference type="GO" id="GO:0034728">
    <property type="term" value="P:nucleosome organization"/>
    <property type="evidence" value="ECO:0007669"/>
    <property type="project" value="TreeGrafter"/>
</dbReference>
<dbReference type="Pfam" id="PF18196">
    <property type="entry name" value="Cdh1_DBD_1"/>
    <property type="match status" value="1"/>
</dbReference>
<comment type="caution">
    <text evidence="16">The sequence shown here is derived from an EMBL/GenBank/DDBJ whole genome shotgun (WGS) entry which is preliminary data.</text>
</comment>
<feature type="compositionally biased region" description="Low complexity" evidence="12">
    <location>
        <begin position="1430"/>
        <end position="1459"/>
    </location>
</feature>
<comment type="subcellular location">
    <subcellularLocation>
        <location evidence="1">Nucleus</location>
    </subcellularLocation>
</comment>
<feature type="region of interest" description="Disordered" evidence="12">
    <location>
        <begin position="1307"/>
        <end position="1459"/>
    </location>
</feature>